<dbReference type="InterPro" id="IPR005215">
    <property type="entry name" value="Trig_fac"/>
</dbReference>
<evidence type="ECO:0000313" key="18">
    <source>
        <dbReference type="Proteomes" id="UP000051789"/>
    </source>
</evidence>
<dbReference type="GO" id="GO:0043335">
    <property type="term" value="P:protein unfolding"/>
    <property type="evidence" value="ECO:0007669"/>
    <property type="project" value="TreeGrafter"/>
</dbReference>
<evidence type="ECO:0000256" key="7">
    <source>
        <dbReference type="ARBA" id="ARBA00023186"/>
    </source>
</evidence>
<dbReference type="GO" id="GO:0003755">
    <property type="term" value="F:peptidyl-prolyl cis-trans isomerase activity"/>
    <property type="evidence" value="ECO:0007669"/>
    <property type="project" value="UniProtKB-UniRule"/>
</dbReference>
<evidence type="ECO:0000256" key="10">
    <source>
        <dbReference type="ARBA" id="ARBA00024849"/>
    </source>
</evidence>
<keyword evidence="7 12" id="KW-0143">Chaperone</keyword>
<evidence type="ECO:0000256" key="5">
    <source>
        <dbReference type="ARBA" id="ARBA00022618"/>
    </source>
</evidence>
<organism evidence="17 18">
    <name type="scientific">Lacticaseibacillus thailandensis DSM 22698 = JCM 13996</name>
    <dbReference type="NCBI Taxonomy" id="1423810"/>
    <lineage>
        <taxon>Bacteria</taxon>
        <taxon>Bacillati</taxon>
        <taxon>Bacillota</taxon>
        <taxon>Bacilli</taxon>
        <taxon>Lactobacillales</taxon>
        <taxon>Lactobacillaceae</taxon>
        <taxon>Lacticaseibacillus</taxon>
    </lineage>
</organism>
<evidence type="ECO:0000256" key="12">
    <source>
        <dbReference type="HAMAP-Rule" id="MF_00303"/>
    </source>
</evidence>
<evidence type="ECO:0000256" key="6">
    <source>
        <dbReference type="ARBA" id="ARBA00023110"/>
    </source>
</evidence>
<keyword evidence="9 12" id="KW-0131">Cell cycle</keyword>
<dbReference type="Gene3D" id="1.10.3120.10">
    <property type="entry name" value="Trigger factor, C-terminal domain"/>
    <property type="match status" value="1"/>
</dbReference>
<comment type="function">
    <text evidence="10 12">Involved in protein export. Acts as a chaperone by maintaining the newly synthesized protein in an open conformation. Functions as a peptidyl-prolyl cis-trans isomerase.</text>
</comment>
<evidence type="ECO:0000256" key="13">
    <source>
        <dbReference type="PROSITE-ProRule" id="PRU00277"/>
    </source>
</evidence>
<evidence type="ECO:0000256" key="1">
    <source>
        <dbReference type="ARBA" id="ARBA00000971"/>
    </source>
</evidence>
<gene>
    <name evidence="12" type="primary">tig</name>
    <name evidence="17" type="ORF">FD19_GL000301</name>
</gene>
<dbReference type="HAMAP" id="MF_00303">
    <property type="entry name" value="Trigger_factor_Tig"/>
    <property type="match status" value="1"/>
</dbReference>
<dbReference type="Proteomes" id="UP000051789">
    <property type="component" value="Unassembled WGS sequence"/>
</dbReference>
<dbReference type="InterPro" id="IPR001179">
    <property type="entry name" value="PPIase_FKBP_dom"/>
</dbReference>
<comment type="similarity">
    <text evidence="2 12 14">Belongs to the FKBP-type PPIase family. Tig subfamily.</text>
</comment>
<dbReference type="GO" id="GO:0051301">
    <property type="term" value="P:cell division"/>
    <property type="evidence" value="ECO:0007669"/>
    <property type="project" value="UniProtKB-KW"/>
</dbReference>
<evidence type="ECO:0000259" key="16">
    <source>
        <dbReference type="PROSITE" id="PS50059"/>
    </source>
</evidence>
<dbReference type="InterPro" id="IPR036611">
    <property type="entry name" value="Trigger_fac_ribosome-bd_sf"/>
</dbReference>
<keyword evidence="18" id="KW-1185">Reference proteome</keyword>
<comment type="caution">
    <text evidence="17">The sequence shown here is derived from an EMBL/GenBank/DDBJ whole genome shotgun (WGS) entry which is preliminary data.</text>
</comment>
<keyword evidence="5 12" id="KW-0132">Cell division</keyword>
<dbReference type="RefSeq" id="WP_056968953.1">
    <property type="nucleotide sequence ID" value="NZ_AYZK01000001.1"/>
</dbReference>
<dbReference type="Pfam" id="PF05698">
    <property type="entry name" value="Trigger_C"/>
    <property type="match status" value="1"/>
</dbReference>
<dbReference type="FunFam" id="3.10.50.40:FF:000001">
    <property type="entry name" value="Trigger factor"/>
    <property type="match status" value="1"/>
</dbReference>
<dbReference type="InterPro" id="IPR046357">
    <property type="entry name" value="PPIase_dom_sf"/>
</dbReference>
<dbReference type="InterPro" id="IPR008880">
    <property type="entry name" value="Trigger_fac_C"/>
</dbReference>
<dbReference type="PATRIC" id="fig|1423810.4.peg.304"/>
<evidence type="ECO:0000313" key="17">
    <source>
        <dbReference type="EMBL" id="KRM88017.1"/>
    </source>
</evidence>
<dbReference type="SUPFAM" id="SSF102735">
    <property type="entry name" value="Trigger factor ribosome-binding domain"/>
    <property type="match status" value="1"/>
</dbReference>
<proteinExistence type="inferred from homology"/>
<dbReference type="GO" id="GO:0005737">
    <property type="term" value="C:cytoplasm"/>
    <property type="evidence" value="ECO:0007669"/>
    <property type="project" value="UniProtKB-SubCell"/>
</dbReference>
<dbReference type="NCBIfam" id="TIGR00115">
    <property type="entry name" value="tig"/>
    <property type="match status" value="1"/>
</dbReference>
<keyword evidence="6 12" id="KW-0697">Rotamase</keyword>
<dbReference type="PANTHER" id="PTHR30560:SF3">
    <property type="entry name" value="TRIGGER FACTOR-LIKE PROTEIN TIG, CHLOROPLASTIC"/>
    <property type="match status" value="1"/>
</dbReference>
<name>A0A0R2C895_9LACO</name>
<accession>A0A0R2C895</accession>
<dbReference type="SUPFAM" id="SSF109998">
    <property type="entry name" value="Triger factor/SurA peptide-binding domain-like"/>
    <property type="match status" value="1"/>
</dbReference>
<evidence type="ECO:0000256" key="9">
    <source>
        <dbReference type="ARBA" id="ARBA00023306"/>
    </source>
</evidence>
<dbReference type="AlphaFoldDB" id="A0A0R2C895"/>
<feature type="domain" description="PPIase FKBP-type" evidence="16">
    <location>
        <begin position="162"/>
        <end position="247"/>
    </location>
</feature>
<evidence type="ECO:0000256" key="15">
    <source>
        <dbReference type="SAM" id="MobiDB-lite"/>
    </source>
</evidence>
<dbReference type="EC" id="5.2.1.8" evidence="3 12"/>
<dbReference type="GO" id="GO:0015031">
    <property type="term" value="P:protein transport"/>
    <property type="evidence" value="ECO:0007669"/>
    <property type="project" value="UniProtKB-UniRule"/>
</dbReference>
<evidence type="ECO:0000256" key="11">
    <source>
        <dbReference type="ARBA" id="ARBA00029986"/>
    </source>
</evidence>
<evidence type="ECO:0000256" key="4">
    <source>
        <dbReference type="ARBA" id="ARBA00016902"/>
    </source>
</evidence>
<keyword evidence="8 12" id="KW-0413">Isomerase</keyword>
<dbReference type="PROSITE" id="PS50059">
    <property type="entry name" value="FKBP_PPIASE"/>
    <property type="match status" value="1"/>
</dbReference>
<comment type="domain">
    <text evidence="12">Consists of 3 domains; the N-terminus binds the ribosome, the middle domain has PPIase activity, while the C-terminus has intrinsic chaperone activity on its own.</text>
</comment>
<dbReference type="Gene3D" id="3.30.70.1050">
    <property type="entry name" value="Trigger factor ribosome-binding domain"/>
    <property type="match status" value="1"/>
</dbReference>
<reference evidence="17 18" key="1">
    <citation type="journal article" date="2015" name="Genome Announc.">
        <title>Expanding the biotechnology potential of lactobacilli through comparative genomics of 213 strains and associated genera.</title>
        <authorList>
            <person name="Sun Z."/>
            <person name="Harris H.M."/>
            <person name="McCann A."/>
            <person name="Guo C."/>
            <person name="Argimon S."/>
            <person name="Zhang W."/>
            <person name="Yang X."/>
            <person name="Jeffery I.B."/>
            <person name="Cooney J.C."/>
            <person name="Kagawa T.F."/>
            <person name="Liu W."/>
            <person name="Song Y."/>
            <person name="Salvetti E."/>
            <person name="Wrobel A."/>
            <person name="Rasinkangas P."/>
            <person name="Parkhill J."/>
            <person name="Rea M.C."/>
            <person name="O'Sullivan O."/>
            <person name="Ritari J."/>
            <person name="Douillard F.P."/>
            <person name="Paul Ross R."/>
            <person name="Yang R."/>
            <person name="Briner A.E."/>
            <person name="Felis G.E."/>
            <person name="de Vos W.M."/>
            <person name="Barrangou R."/>
            <person name="Klaenhammer T.R."/>
            <person name="Caufield P.W."/>
            <person name="Cui Y."/>
            <person name="Zhang H."/>
            <person name="O'Toole P.W."/>
        </authorList>
    </citation>
    <scope>NUCLEOTIDE SEQUENCE [LARGE SCALE GENOMIC DNA]</scope>
    <source>
        <strain evidence="17 18">DSM 22698</strain>
    </source>
</reference>
<dbReference type="Pfam" id="PF00254">
    <property type="entry name" value="FKBP_C"/>
    <property type="match status" value="1"/>
</dbReference>
<dbReference type="Gene3D" id="3.10.50.40">
    <property type="match status" value="1"/>
</dbReference>
<dbReference type="PANTHER" id="PTHR30560">
    <property type="entry name" value="TRIGGER FACTOR CHAPERONE AND PEPTIDYL-PROLYL CIS/TRANS ISOMERASE"/>
    <property type="match status" value="1"/>
</dbReference>
<dbReference type="GO" id="GO:0043022">
    <property type="term" value="F:ribosome binding"/>
    <property type="evidence" value="ECO:0007669"/>
    <property type="project" value="TreeGrafter"/>
</dbReference>
<protein>
    <recommendedName>
        <fullName evidence="4 12">Trigger factor</fullName>
        <shortName evidence="12">TF</shortName>
        <ecNumber evidence="3 12">5.2.1.8</ecNumber>
    </recommendedName>
    <alternativeName>
        <fullName evidence="11 12">PPIase</fullName>
    </alternativeName>
</protein>
<dbReference type="InterPro" id="IPR008881">
    <property type="entry name" value="Trigger_fac_ribosome-bd_bac"/>
</dbReference>
<evidence type="ECO:0000256" key="8">
    <source>
        <dbReference type="ARBA" id="ARBA00023235"/>
    </source>
</evidence>
<dbReference type="InterPro" id="IPR037041">
    <property type="entry name" value="Trigger_fac_C_sf"/>
</dbReference>
<sequence>MTAKWTKQGAVTGELTFDIAQDEIKQGLDKAFIKVRKSLTVPGFRKGKVPRVIFDQMYGEGALYEDALNILLPDAYEHAVDEAGIDPVDQPQLSVESMDEGKPWSIKATVTVKPEVKLGDYKGIKVPKQNKRVYVADVNKELEKKREQQAELVVTDKAAKKGDTVVIDYVGTVDGKEFDGGSAKNHSLELGSGAFIPGFEDQLVGHKTGDEVTVKVTFPKEYQASDLAGKDAEFAVTVHEVKVKEMPELDDDFAKDVDDSVETLDELKDKIKADLKKQKEDAADSAIEEAAIKGAVDNATVEEIPDAMMKSDVDNQMQQFLGNMQRQGINPDMYYQLTGTSEDDLRKQFSKDAETRVKTNLVLEAIVAAEGIKATDDEIDAEVADLANDYGMEKDAVRRALTDDMLTHDIAVKKAIKLIKDNAVEEKVAKKDDDKKSDDADTDSDK</sequence>
<dbReference type="Pfam" id="PF05697">
    <property type="entry name" value="Trigger_N"/>
    <property type="match status" value="1"/>
</dbReference>
<keyword evidence="12" id="KW-0963">Cytoplasm</keyword>
<dbReference type="SUPFAM" id="SSF54534">
    <property type="entry name" value="FKBP-like"/>
    <property type="match status" value="1"/>
</dbReference>
<dbReference type="GO" id="GO:0044183">
    <property type="term" value="F:protein folding chaperone"/>
    <property type="evidence" value="ECO:0007669"/>
    <property type="project" value="TreeGrafter"/>
</dbReference>
<dbReference type="STRING" id="1423810.FD19_GL000301"/>
<evidence type="ECO:0000256" key="2">
    <source>
        <dbReference type="ARBA" id="ARBA00005464"/>
    </source>
</evidence>
<dbReference type="GO" id="GO:0051083">
    <property type="term" value="P:'de novo' cotranslational protein folding"/>
    <property type="evidence" value="ECO:0007669"/>
    <property type="project" value="TreeGrafter"/>
</dbReference>
<dbReference type="EMBL" id="AYZK01000001">
    <property type="protein sequence ID" value="KRM88017.1"/>
    <property type="molecule type" value="Genomic_DNA"/>
</dbReference>
<dbReference type="PIRSF" id="PIRSF003095">
    <property type="entry name" value="Trigger_factor"/>
    <property type="match status" value="1"/>
</dbReference>
<evidence type="ECO:0000256" key="3">
    <source>
        <dbReference type="ARBA" id="ARBA00013194"/>
    </source>
</evidence>
<dbReference type="InterPro" id="IPR027304">
    <property type="entry name" value="Trigger_fact/SurA_dom_sf"/>
</dbReference>
<comment type="subcellular location">
    <subcellularLocation>
        <location evidence="12">Cytoplasm</location>
    </subcellularLocation>
    <text evidence="12">About half TF is bound to the ribosome near the polypeptide exit tunnel while the other half is free in the cytoplasm.</text>
</comment>
<comment type="catalytic activity">
    <reaction evidence="1 12 13">
        <text>[protein]-peptidylproline (omega=180) = [protein]-peptidylproline (omega=0)</text>
        <dbReference type="Rhea" id="RHEA:16237"/>
        <dbReference type="Rhea" id="RHEA-COMP:10747"/>
        <dbReference type="Rhea" id="RHEA-COMP:10748"/>
        <dbReference type="ChEBI" id="CHEBI:83833"/>
        <dbReference type="ChEBI" id="CHEBI:83834"/>
        <dbReference type="EC" id="5.2.1.8"/>
    </reaction>
</comment>
<evidence type="ECO:0000256" key="14">
    <source>
        <dbReference type="RuleBase" id="RU003914"/>
    </source>
</evidence>
<feature type="region of interest" description="Disordered" evidence="15">
    <location>
        <begin position="426"/>
        <end position="446"/>
    </location>
</feature>